<dbReference type="GO" id="GO:0016020">
    <property type="term" value="C:membrane"/>
    <property type="evidence" value="ECO:0007669"/>
    <property type="project" value="TreeGrafter"/>
</dbReference>
<dbReference type="Proteomes" id="UP000290289">
    <property type="component" value="Chromosome 10"/>
</dbReference>
<evidence type="ECO:0000256" key="1">
    <source>
        <dbReference type="SAM" id="MobiDB-lite"/>
    </source>
</evidence>
<evidence type="ECO:0000259" key="3">
    <source>
        <dbReference type="Pfam" id="PF13962"/>
    </source>
</evidence>
<evidence type="ECO:0000313" key="4">
    <source>
        <dbReference type="EMBL" id="RXH85871.1"/>
    </source>
</evidence>
<proteinExistence type="predicted"/>
<keyword evidence="2" id="KW-1133">Transmembrane helix</keyword>
<sequence length="497" mass="55275">MLASLTPIYGEAAPKSRTRDLQLIGEGTCHRTKCRLITLASTFIFQNAETALWLLENYYDYLAHQKEDKGLTCLQLLAQMPAAFEPQFQQSIWKMLIYYCLPDGGDVVTPNKKDDVENTLDSNQTRRQSISRNKLAGFAKGPISVKKERPSPKTSKSDKGKGGDGGEKGPEAAETSKSDKDKVDDGGEKGLEAAKTSKSDKGKGNDGGEKGPEAAKTDISDNAPRLRWQHTILHQAADRGYYSKALSQKLIGPAMQLQEELRWMLSLFLHILHRNKKDQTAEELFNYQHNGLLGSAQEWVKETAQSCSTVAVLVSTVVFAAAYAIPGGTSDLLCLGSFITQNMSQSQHDQSGLPLLRDYPLFLFFTCMDVVGIACSLSSVAFFLSVLSSPLEYPYFVNSVPRKIMTGFILLFLSMASTMLAFAATILLLIRVEKKWTKSVLYPIACFPVPLFGLLQFPMYQSFIVMFRKIDDWNFSPLRCPLGFSKRGSIWGKRKAY</sequence>
<name>A0A498IX54_MALDO</name>
<evidence type="ECO:0000256" key="2">
    <source>
        <dbReference type="SAM" id="Phobius"/>
    </source>
</evidence>
<feature type="compositionally biased region" description="Polar residues" evidence="1">
    <location>
        <begin position="119"/>
        <end position="132"/>
    </location>
</feature>
<keyword evidence="5" id="KW-1185">Reference proteome</keyword>
<protein>
    <recommendedName>
        <fullName evidence="3">PGG domain-containing protein</fullName>
    </recommendedName>
</protein>
<dbReference type="STRING" id="3750.A0A498IX54"/>
<feature type="region of interest" description="Disordered" evidence="1">
    <location>
        <begin position="112"/>
        <end position="223"/>
    </location>
</feature>
<dbReference type="PANTHER" id="PTHR24177:SF215">
    <property type="entry name" value="PGG DOMAIN-CONTAINING PROTEIN"/>
    <property type="match status" value="1"/>
</dbReference>
<dbReference type="EMBL" id="RDQH01000336">
    <property type="protein sequence ID" value="RXH85871.1"/>
    <property type="molecule type" value="Genomic_DNA"/>
</dbReference>
<keyword evidence="2" id="KW-0812">Transmembrane</keyword>
<dbReference type="InterPro" id="IPR026961">
    <property type="entry name" value="PGG_dom"/>
</dbReference>
<organism evidence="4 5">
    <name type="scientific">Malus domestica</name>
    <name type="common">Apple</name>
    <name type="synonym">Pyrus malus</name>
    <dbReference type="NCBI Taxonomy" id="3750"/>
    <lineage>
        <taxon>Eukaryota</taxon>
        <taxon>Viridiplantae</taxon>
        <taxon>Streptophyta</taxon>
        <taxon>Embryophyta</taxon>
        <taxon>Tracheophyta</taxon>
        <taxon>Spermatophyta</taxon>
        <taxon>Magnoliopsida</taxon>
        <taxon>eudicotyledons</taxon>
        <taxon>Gunneridae</taxon>
        <taxon>Pentapetalae</taxon>
        <taxon>rosids</taxon>
        <taxon>fabids</taxon>
        <taxon>Rosales</taxon>
        <taxon>Rosaceae</taxon>
        <taxon>Amygdaloideae</taxon>
        <taxon>Maleae</taxon>
        <taxon>Malus</taxon>
    </lineage>
</organism>
<evidence type="ECO:0000313" key="5">
    <source>
        <dbReference type="Proteomes" id="UP000290289"/>
    </source>
</evidence>
<accession>A0A498IX54</accession>
<gene>
    <name evidence="4" type="ORF">DVH24_016924</name>
</gene>
<dbReference type="Pfam" id="PF13962">
    <property type="entry name" value="PGG"/>
    <property type="match status" value="1"/>
</dbReference>
<feature type="compositionally biased region" description="Basic and acidic residues" evidence="1">
    <location>
        <begin position="145"/>
        <end position="219"/>
    </location>
</feature>
<feature type="domain" description="PGG" evidence="3">
    <location>
        <begin position="298"/>
        <end position="427"/>
    </location>
</feature>
<reference evidence="4 5" key="1">
    <citation type="submission" date="2018-10" db="EMBL/GenBank/DDBJ databases">
        <title>A high-quality apple genome assembly.</title>
        <authorList>
            <person name="Hu J."/>
        </authorList>
    </citation>
    <scope>NUCLEOTIDE SEQUENCE [LARGE SCALE GENOMIC DNA]</scope>
    <source>
        <strain evidence="5">cv. HFTH1</strain>
        <tissue evidence="4">Young leaf</tissue>
    </source>
</reference>
<feature type="transmembrane region" description="Helical" evidence="2">
    <location>
        <begin position="440"/>
        <end position="460"/>
    </location>
</feature>
<keyword evidence="2" id="KW-0472">Membrane</keyword>
<dbReference type="AlphaFoldDB" id="A0A498IX54"/>
<feature type="transmembrane region" description="Helical" evidence="2">
    <location>
        <begin position="361"/>
        <end position="384"/>
    </location>
</feature>
<comment type="caution">
    <text evidence="4">The sequence shown here is derived from an EMBL/GenBank/DDBJ whole genome shotgun (WGS) entry which is preliminary data.</text>
</comment>
<feature type="transmembrane region" description="Helical" evidence="2">
    <location>
        <begin position="404"/>
        <end position="428"/>
    </location>
</feature>
<dbReference type="PANTHER" id="PTHR24177">
    <property type="entry name" value="CASKIN"/>
    <property type="match status" value="1"/>
</dbReference>